<dbReference type="RefSeq" id="WP_081127304.1">
    <property type="nucleotide sequence ID" value="NZ_LDOS01000002.1"/>
</dbReference>
<proteinExistence type="predicted"/>
<accession>A0A4S3KQ50</accession>
<dbReference type="PANTHER" id="PTHR42899">
    <property type="entry name" value="SPERMATOGENESIS-ASSOCIATED PROTEIN 20"/>
    <property type="match status" value="1"/>
</dbReference>
<feature type="domain" description="Spermatogenesis-associated protein 20-like TRX" evidence="1">
    <location>
        <begin position="1"/>
        <end position="160"/>
    </location>
</feature>
<evidence type="ECO:0000313" key="3">
    <source>
        <dbReference type="Proteomes" id="UP000307749"/>
    </source>
</evidence>
<comment type="caution">
    <text evidence="2">The sequence shown here is derived from an EMBL/GenBank/DDBJ whole genome shotgun (WGS) entry which is preliminary data.</text>
</comment>
<dbReference type="InterPro" id="IPR036249">
    <property type="entry name" value="Thioredoxin-like_sf"/>
</dbReference>
<dbReference type="PANTHER" id="PTHR42899:SF1">
    <property type="entry name" value="SPERMATOGENESIS-ASSOCIATED PROTEIN 20"/>
    <property type="match status" value="1"/>
</dbReference>
<dbReference type="CDD" id="cd02955">
    <property type="entry name" value="SSP411"/>
    <property type="match status" value="1"/>
</dbReference>
<organism evidence="2 3">
    <name type="scientific">Metallibacterium scheffleri</name>
    <dbReference type="NCBI Taxonomy" id="993689"/>
    <lineage>
        <taxon>Bacteria</taxon>
        <taxon>Pseudomonadati</taxon>
        <taxon>Pseudomonadota</taxon>
        <taxon>Gammaproteobacteria</taxon>
        <taxon>Lysobacterales</taxon>
        <taxon>Rhodanobacteraceae</taxon>
        <taxon>Metallibacterium</taxon>
    </lineage>
</organism>
<dbReference type="GO" id="GO:0005975">
    <property type="term" value="P:carbohydrate metabolic process"/>
    <property type="evidence" value="ECO:0007669"/>
    <property type="project" value="InterPro"/>
</dbReference>
<dbReference type="EMBL" id="MWQO01000017">
    <property type="protein sequence ID" value="THD11016.1"/>
    <property type="molecule type" value="Genomic_DNA"/>
</dbReference>
<protein>
    <recommendedName>
        <fullName evidence="1">Spermatogenesis-associated protein 20-like TRX domain-containing protein</fullName>
    </recommendedName>
</protein>
<dbReference type="InterPro" id="IPR008928">
    <property type="entry name" value="6-hairpin_glycosidase_sf"/>
</dbReference>
<evidence type="ECO:0000313" key="2">
    <source>
        <dbReference type="EMBL" id="THD11016.1"/>
    </source>
</evidence>
<dbReference type="OrthoDB" id="195735at2"/>
<dbReference type="SUPFAM" id="SSF48208">
    <property type="entry name" value="Six-hairpin glycosidases"/>
    <property type="match status" value="1"/>
</dbReference>
<dbReference type="InterPro" id="IPR024705">
    <property type="entry name" value="Ssp411"/>
</dbReference>
<dbReference type="SUPFAM" id="SSF52833">
    <property type="entry name" value="Thioredoxin-like"/>
    <property type="match status" value="1"/>
</dbReference>
<dbReference type="Gene3D" id="3.40.30.10">
    <property type="entry name" value="Glutaredoxin"/>
    <property type="match status" value="1"/>
</dbReference>
<dbReference type="InterPro" id="IPR004879">
    <property type="entry name" value="Ssp411-like_TRX"/>
</dbReference>
<dbReference type="PIRSF" id="PIRSF006402">
    <property type="entry name" value="UCP006402_thioredoxin"/>
    <property type="match status" value="1"/>
</dbReference>
<name>A0A4S3KQ50_9GAMM</name>
<sequence length="673" mass="72909">MNRLAHADSLYLRQHADNPVDWWPWCDEALREARQRDQPILLSIGYAACHWCHVMAHESFEDAATAAAMNAAYVCIKLDREQRPDLDRAYQRAQQALNGRPGGWPLTVFLDPHTLLPIFIGTYFPPTPRHGLPAFRQVLDGIASAWREQRDAITRQGMQWQGWLAASDDAVGAASALAADPAAQALAQIEARFDAEHGGHRGAPKFPQAGELEWLLDLAESDRPESAAARRMLETTLDGMARGGLHDHLGGGFFRYCVDADWGIPHFEKMLYDTAQLLPVYARAATLLQRDDYARVVRLGADWLQREMRLGSDAWASALDADSPGGEGAYYVWTPATLADALPDAALRAQATHDFGLDRAPNFEGHAWHLRLADGATLVPTDSAGQSIRHGLLRARQQRPPPARDDKALTAWNALAIAGLCRAARALRAPDLLPAAEAALAALHAGAWRDGVLLAQADSASSAPGFLDDHAYLLDALLELLAWRWQTRDFAWAQALATTLCTAFEDHAHGGFFFSTTAHGTPLGRERSFEDSSQPSGNAVAASALLRLGHLCGESRWVDAAARAIQAGLAVLADYPAAAPSLLRAWRAWQQPEAQLIVRVSAQEQLLWNSALELARVSLHAYVIPADAASLPPALAARAAVPGGVAYLCTGFTCQAPITRPDQLIAALAAASP</sequence>
<evidence type="ECO:0000259" key="1">
    <source>
        <dbReference type="Pfam" id="PF03190"/>
    </source>
</evidence>
<dbReference type="STRING" id="993689.GCA_002077135_02032"/>
<dbReference type="Proteomes" id="UP000307749">
    <property type="component" value="Unassembled WGS sequence"/>
</dbReference>
<dbReference type="Pfam" id="PF03190">
    <property type="entry name" value="Thioredox_DsbH"/>
    <property type="match status" value="1"/>
</dbReference>
<keyword evidence="3" id="KW-1185">Reference proteome</keyword>
<reference evidence="2 3" key="1">
    <citation type="submission" date="2017-02" db="EMBL/GenBank/DDBJ databases">
        <title>Whole genome sequencing of Metallibacterium scheffleri DSM 24874 (T).</title>
        <authorList>
            <person name="Kumar S."/>
            <person name="Patil P."/>
            <person name="Patil P.B."/>
        </authorList>
    </citation>
    <scope>NUCLEOTIDE SEQUENCE [LARGE SCALE GENOMIC DNA]</scope>
    <source>
        <strain evidence="2 3">DSM 24874</strain>
    </source>
</reference>
<gene>
    <name evidence="2" type="ORF">B1806_05640</name>
</gene>
<dbReference type="AlphaFoldDB" id="A0A4S3KQ50"/>